<dbReference type="SUPFAM" id="SSF82109">
    <property type="entry name" value="MIR domain"/>
    <property type="match status" value="1"/>
</dbReference>
<dbReference type="GO" id="GO:0031514">
    <property type="term" value="C:motile cilium"/>
    <property type="evidence" value="ECO:0007669"/>
    <property type="project" value="TreeGrafter"/>
</dbReference>
<reference evidence="1" key="3">
    <citation type="submission" date="2025-09" db="UniProtKB">
        <authorList>
            <consortium name="Ensembl"/>
        </authorList>
    </citation>
    <scope>IDENTIFICATION</scope>
</reference>
<dbReference type="Ensembl" id="ENSTRUT00000011149.3">
    <property type="protein sequence ID" value="ENSTRUP00000011089.3"/>
    <property type="gene ID" value="ENSTRUG00000025024.2"/>
</dbReference>
<reference evidence="1" key="2">
    <citation type="submission" date="2025-08" db="UniProtKB">
        <authorList>
            <consortium name="Ensembl"/>
        </authorList>
    </citation>
    <scope>IDENTIFICATION</scope>
</reference>
<dbReference type="FunCoup" id="H2SFA8">
    <property type="interactions" value="132"/>
</dbReference>
<dbReference type="GeneID" id="101066345"/>
<gene>
    <name evidence="1" type="primary">cfap161</name>
</gene>
<keyword evidence="2" id="KW-1185">Reference proteome</keyword>
<dbReference type="OrthoDB" id="2126411at2759"/>
<organism evidence="1 2">
    <name type="scientific">Takifugu rubripes</name>
    <name type="common">Japanese pufferfish</name>
    <name type="synonym">Fugu rubripes</name>
    <dbReference type="NCBI Taxonomy" id="31033"/>
    <lineage>
        <taxon>Eukaryota</taxon>
        <taxon>Metazoa</taxon>
        <taxon>Chordata</taxon>
        <taxon>Craniata</taxon>
        <taxon>Vertebrata</taxon>
        <taxon>Euteleostomi</taxon>
        <taxon>Actinopterygii</taxon>
        <taxon>Neopterygii</taxon>
        <taxon>Teleostei</taxon>
        <taxon>Neoteleostei</taxon>
        <taxon>Acanthomorphata</taxon>
        <taxon>Eupercaria</taxon>
        <taxon>Tetraodontiformes</taxon>
        <taxon>Tetradontoidea</taxon>
        <taxon>Tetraodontidae</taxon>
        <taxon>Takifugu</taxon>
    </lineage>
</organism>
<dbReference type="HOGENOM" id="CLU_080458_0_0_1"/>
<dbReference type="AlphaFoldDB" id="H2SFA8"/>
<reference evidence="1 2" key="1">
    <citation type="journal article" date="2011" name="Genome Biol. Evol.">
        <title>Integration of the genetic map and genome assembly of fugu facilitates insights into distinct features of genome evolution in teleosts and mammals.</title>
        <authorList>
            <person name="Kai W."/>
            <person name="Kikuchi K."/>
            <person name="Tohari S."/>
            <person name="Chew A.K."/>
            <person name="Tay A."/>
            <person name="Fujiwara A."/>
            <person name="Hosoya S."/>
            <person name="Suetake H."/>
            <person name="Naruse K."/>
            <person name="Brenner S."/>
            <person name="Suzuki Y."/>
            <person name="Venkatesh B."/>
        </authorList>
    </citation>
    <scope>NUCLEOTIDE SEQUENCE [LARGE SCALE GENOMIC DNA]</scope>
</reference>
<accession>H2SFA8</accession>
<evidence type="ECO:0000313" key="1">
    <source>
        <dbReference type="Ensembl" id="ENSTRUP00000011089.3"/>
    </source>
</evidence>
<sequence>MDQNVKLFRTRVKIGNWNQERYLEEEAMKNYLEKKVRGDLITQREDSLKRQILKPVSLSVTNDGRLHFGDVVMLMNVGAETRERSAVSINADIYSVRTGPAPSIQAPCGVSAGRVQACTRTAFIITSVDGSPEGSALHFDQKFALKTTSGFAGGFYLTSDIQTFQKCAQMSRLQEVSLEAGNSSLSWWKLAHFDPRERLEHEGQPVPANEKVLIVHCKTNQALAALGHQVLWTTYGKEYEVTAHTFFDSHKAEQDENHWIVCTSDAAGNKLELVSNTQASADNTDSTQMT</sequence>
<dbReference type="PANTHER" id="PTHR24274:SF1">
    <property type="entry name" value="CILIA- AND FLAGELLA-ASSOCIATED PROTEIN 161"/>
    <property type="match status" value="1"/>
</dbReference>
<evidence type="ECO:0000313" key="2">
    <source>
        <dbReference type="Proteomes" id="UP000005226"/>
    </source>
</evidence>
<protein>
    <submittedName>
        <fullName evidence="1">Cilia and flagella associated protein 161</fullName>
    </submittedName>
</protein>
<dbReference type="OMA" id="IIHCKTN"/>
<dbReference type="InParanoid" id="H2SFA8"/>
<dbReference type="InterPro" id="IPR036300">
    <property type="entry name" value="MIR_dom_sf"/>
</dbReference>
<dbReference type="PANTHER" id="PTHR24274">
    <property type="entry name" value="CILIA- AND FLAGELLA-ASSOCIATED PROTEIN 161"/>
    <property type="match status" value="1"/>
</dbReference>
<proteinExistence type="predicted"/>
<dbReference type="STRING" id="31033.ENSTRUP00000011089"/>
<dbReference type="Gene3D" id="2.80.10.50">
    <property type="match status" value="1"/>
</dbReference>
<name>H2SFA8_TAKRU</name>
<dbReference type="RefSeq" id="XP_003967122.2">
    <property type="nucleotide sequence ID" value="XM_003967073.3"/>
</dbReference>
<dbReference type="InterPro" id="IPR055325">
    <property type="entry name" value="CF161"/>
</dbReference>
<dbReference type="GeneTree" id="ENSGT00390000018488"/>
<dbReference type="Pfam" id="PF24569">
    <property type="entry name" value="CFAP161"/>
    <property type="match status" value="1"/>
</dbReference>
<dbReference type="GO" id="GO:0060271">
    <property type="term" value="P:cilium assembly"/>
    <property type="evidence" value="ECO:0007669"/>
    <property type="project" value="TreeGrafter"/>
</dbReference>
<dbReference type="CTD" id="161502"/>
<dbReference type="KEGG" id="tru:101066345"/>
<dbReference type="Proteomes" id="UP000005226">
    <property type="component" value="Chromosome 9"/>
</dbReference>